<name>A0A8T0FI51_ARGBR</name>
<sequence length="480" mass="55189">MATRCTADQLAEAVTIWSIDKKFNKIVFSEKEETEDLKPLDLLLSTVNIFLDGFNQKLKAECNYYKQGILLSKQNFIDYLKHHCLLLPESNGCFDLILTCAFVSLEVYNITSYFECFHLSRAAFKLLAKVLENKFGDMFNTDSGWEKLMAYCKKIHAAVLPSKENRPPDYDTEDECTEYFIDPSVKFRTFCKESGKLELNEDEPLQREEFDSNDRNRDAKELLGETSFNETADKKPIVSPGSIESDDDEGSDENLGQCDYETKKGRIACSNIKDSELDNAKQDTKFIEKTVCNEMTDISSDSSVIEESSDDESLADDSVYWEYETMSRAGIRKRITDSREHLKEVLNLLETFRHEANLKDIPSSKYDIPISDNEDIEELEKCVTKPNFSEWEIGLLEEDVESIKKEICDQKNENLDNLSQNLVRPEDITDGEIFQNVIDIFDGSDDEGLCKLCNGKMRIFKAKWIENFCKKYSVDASDFF</sequence>
<feature type="region of interest" description="Disordered" evidence="1">
    <location>
        <begin position="222"/>
        <end position="257"/>
    </location>
</feature>
<organism evidence="2 3">
    <name type="scientific">Argiope bruennichi</name>
    <name type="common">Wasp spider</name>
    <name type="synonym">Aranea bruennichi</name>
    <dbReference type="NCBI Taxonomy" id="94029"/>
    <lineage>
        <taxon>Eukaryota</taxon>
        <taxon>Metazoa</taxon>
        <taxon>Ecdysozoa</taxon>
        <taxon>Arthropoda</taxon>
        <taxon>Chelicerata</taxon>
        <taxon>Arachnida</taxon>
        <taxon>Araneae</taxon>
        <taxon>Araneomorphae</taxon>
        <taxon>Entelegynae</taxon>
        <taxon>Araneoidea</taxon>
        <taxon>Araneidae</taxon>
        <taxon>Argiope</taxon>
    </lineage>
</organism>
<reference evidence="2" key="2">
    <citation type="submission" date="2020-06" db="EMBL/GenBank/DDBJ databases">
        <authorList>
            <person name="Sheffer M."/>
        </authorList>
    </citation>
    <scope>NUCLEOTIDE SEQUENCE</scope>
</reference>
<accession>A0A8T0FI51</accession>
<evidence type="ECO:0000256" key="1">
    <source>
        <dbReference type="SAM" id="MobiDB-lite"/>
    </source>
</evidence>
<dbReference type="AlphaFoldDB" id="A0A8T0FI51"/>
<comment type="caution">
    <text evidence="2">The sequence shown here is derived from an EMBL/GenBank/DDBJ whole genome shotgun (WGS) entry which is preliminary data.</text>
</comment>
<dbReference type="Proteomes" id="UP000807504">
    <property type="component" value="Unassembled WGS sequence"/>
</dbReference>
<evidence type="ECO:0000313" key="3">
    <source>
        <dbReference type="Proteomes" id="UP000807504"/>
    </source>
</evidence>
<proteinExistence type="predicted"/>
<gene>
    <name evidence="2" type="ORF">HNY73_005668</name>
</gene>
<dbReference type="EMBL" id="JABXBU010000011">
    <property type="protein sequence ID" value="KAF8790681.1"/>
    <property type="molecule type" value="Genomic_DNA"/>
</dbReference>
<evidence type="ECO:0000313" key="2">
    <source>
        <dbReference type="EMBL" id="KAF8790681.1"/>
    </source>
</evidence>
<reference evidence="2" key="1">
    <citation type="journal article" date="2020" name="bioRxiv">
        <title>Chromosome-level reference genome of the European wasp spider Argiope bruennichi: a resource for studies on range expansion and evolutionary adaptation.</title>
        <authorList>
            <person name="Sheffer M.M."/>
            <person name="Hoppe A."/>
            <person name="Krehenwinkel H."/>
            <person name="Uhl G."/>
            <person name="Kuss A.W."/>
            <person name="Jensen L."/>
            <person name="Jensen C."/>
            <person name="Gillespie R.G."/>
            <person name="Hoff K.J."/>
            <person name="Prost S."/>
        </authorList>
    </citation>
    <scope>NUCLEOTIDE SEQUENCE</scope>
</reference>
<protein>
    <submittedName>
        <fullName evidence="2">Uncharacterized protein</fullName>
    </submittedName>
</protein>
<keyword evidence="3" id="KW-1185">Reference proteome</keyword>